<feature type="compositionally biased region" description="Basic and acidic residues" evidence="1">
    <location>
        <begin position="89"/>
        <end position="99"/>
    </location>
</feature>
<accession>A0A8H6FIK7</accession>
<evidence type="ECO:0000313" key="3">
    <source>
        <dbReference type="Proteomes" id="UP000593566"/>
    </source>
</evidence>
<feature type="compositionally biased region" description="Basic and acidic residues" evidence="1">
    <location>
        <begin position="111"/>
        <end position="136"/>
    </location>
</feature>
<dbReference type="RefSeq" id="XP_037156850.1">
    <property type="nucleotide sequence ID" value="XM_037298215.1"/>
</dbReference>
<feature type="compositionally biased region" description="Low complexity" evidence="1">
    <location>
        <begin position="141"/>
        <end position="152"/>
    </location>
</feature>
<comment type="caution">
    <text evidence="2">The sequence shown here is derived from an EMBL/GenBank/DDBJ whole genome shotgun (WGS) entry which is preliminary data.</text>
</comment>
<keyword evidence="3" id="KW-1185">Reference proteome</keyword>
<evidence type="ECO:0000313" key="2">
    <source>
        <dbReference type="EMBL" id="KAF6229208.1"/>
    </source>
</evidence>
<gene>
    <name evidence="2" type="ORF">HO133_007324</name>
</gene>
<reference evidence="2 3" key="1">
    <citation type="journal article" date="2020" name="Genomics">
        <title>Complete, high-quality genomes from long-read metagenomic sequencing of two wolf lichen thalli reveals enigmatic genome architecture.</title>
        <authorList>
            <person name="McKenzie S.K."/>
            <person name="Walston R.F."/>
            <person name="Allen J.L."/>
        </authorList>
    </citation>
    <scope>NUCLEOTIDE SEQUENCE [LARGE SCALE GENOMIC DNA]</scope>
    <source>
        <strain evidence="2">WasteWater1</strain>
    </source>
</reference>
<dbReference type="GeneID" id="59335723"/>
<feature type="region of interest" description="Disordered" evidence="1">
    <location>
        <begin position="31"/>
        <end position="227"/>
    </location>
</feature>
<feature type="compositionally biased region" description="Basic residues" evidence="1">
    <location>
        <begin position="65"/>
        <end position="83"/>
    </location>
</feature>
<dbReference type="EMBL" id="JACCJB010000003">
    <property type="protein sequence ID" value="KAF6229208.1"/>
    <property type="molecule type" value="Genomic_DNA"/>
</dbReference>
<dbReference type="Proteomes" id="UP000593566">
    <property type="component" value="Unassembled WGS sequence"/>
</dbReference>
<protein>
    <submittedName>
        <fullName evidence="2">Uncharacterized protein</fullName>
    </submittedName>
</protein>
<name>A0A8H6FIK7_9LECA</name>
<proteinExistence type="predicted"/>
<dbReference type="AlphaFoldDB" id="A0A8H6FIK7"/>
<evidence type="ECO:0000256" key="1">
    <source>
        <dbReference type="SAM" id="MobiDB-lite"/>
    </source>
</evidence>
<organism evidence="2 3">
    <name type="scientific">Letharia lupina</name>
    <dbReference type="NCBI Taxonomy" id="560253"/>
    <lineage>
        <taxon>Eukaryota</taxon>
        <taxon>Fungi</taxon>
        <taxon>Dikarya</taxon>
        <taxon>Ascomycota</taxon>
        <taxon>Pezizomycotina</taxon>
        <taxon>Lecanoromycetes</taxon>
        <taxon>OSLEUM clade</taxon>
        <taxon>Lecanoromycetidae</taxon>
        <taxon>Lecanorales</taxon>
        <taxon>Lecanorineae</taxon>
        <taxon>Parmeliaceae</taxon>
        <taxon>Letharia</taxon>
    </lineage>
</organism>
<sequence length="227" mass="23911">MITAGLARHWEEPKMQSTYTKRIFDQPAEGALVCGTSQDSQHAGPKAATYRMQDPRPDLLGQNPRHQRRHRAAGTAQRRHGRQPAHLQPLRDQRREHGGRGGVHGPEQEADDGHGDGVADGVGHEPDEQLEGRGAEDQGDDGALLADAVGGVREQEAAEGDAGPEARGDVADAGGGGVPVGDEEGDDPARDADLGALVAEDEEGAQDGGFVRPMQAAQRGRRVGEVG</sequence>